<reference evidence="2" key="1">
    <citation type="submission" date="2016-10" db="EMBL/GenBank/DDBJ databases">
        <authorList>
            <person name="Varghese N."/>
            <person name="Submissions S."/>
        </authorList>
    </citation>
    <scope>NUCLEOTIDE SEQUENCE [LARGE SCALE GENOMIC DNA]</scope>
    <source>
        <strain evidence="2">DSM 26382</strain>
    </source>
</reference>
<keyword evidence="2" id="KW-1185">Reference proteome</keyword>
<dbReference type="Proteomes" id="UP000199467">
    <property type="component" value="Unassembled WGS sequence"/>
</dbReference>
<evidence type="ECO:0000313" key="1">
    <source>
        <dbReference type="EMBL" id="SDC84505.1"/>
    </source>
</evidence>
<accession>A0A1G6PYQ0</accession>
<gene>
    <name evidence="1" type="ORF">SAMN05216576_107130</name>
</gene>
<proteinExistence type="predicted"/>
<protein>
    <submittedName>
        <fullName evidence="1">Uncharacterized protein</fullName>
    </submittedName>
</protein>
<name>A0A1G6PYQ0_9GAMM</name>
<dbReference type="RefSeq" id="WP_017362293.1">
    <property type="nucleotide sequence ID" value="NZ_JAAAMF010000006.1"/>
</dbReference>
<sequence>MTPNPARDIAVFITAGQFVGLKKYSATSEETKVVAQVAIDFAHLLRKPDSRVHRYTFAEVADLIEQSCRGRWDAHCEQIISELRALHERQLEVIAAQAAQTQH</sequence>
<dbReference type="EMBL" id="FMZQ01000007">
    <property type="protein sequence ID" value="SDC84505.1"/>
    <property type="molecule type" value="Genomic_DNA"/>
</dbReference>
<evidence type="ECO:0000313" key="2">
    <source>
        <dbReference type="Proteomes" id="UP000199467"/>
    </source>
</evidence>
<organism evidence="1 2">
    <name type="scientific">Ectopseudomonas chengduensis</name>
    <dbReference type="NCBI Taxonomy" id="489632"/>
    <lineage>
        <taxon>Bacteria</taxon>
        <taxon>Pseudomonadati</taxon>
        <taxon>Pseudomonadota</taxon>
        <taxon>Gammaproteobacteria</taxon>
        <taxon>Pseudomonadales</taxon>
        <taxon>Pseudomonadaceae</taxon>
        <taxon>Ectopseudomonas</taxon>
    </lineage>
</organism>
<dbReference type="AlphaFoldDB" id="A0A1G6PYQ0"/>